<dbReference type="GO" id="GO:0006935">
    <property type="term" value="P:chemotaxis"/>
    <property type="evidence" value="ECO:0007669"/>
    <property type="project" value="UniProtKB-KW"/>
</dbReference>
<dbReference type="InterPro" id="IPR028976">
    <property type="entry name" value="CheC-like_sf"/>
</dbReference>
<dbReference type="InterPro" id="IPR001543">
    <property type="entry name" value="FliN-like_C"/>
</dbReference>
<sequence>MNDILRRKVTSGSAAEGSPGADHGWRLAFARAARDGVGLLLTVTDLQIARRGLAELLDLPPDRALIALLDGPAGGLGLIALSPDLTAALIERQTIGRVAPQSPAPRRPTRTDAAMVTGVIDRALIELEALLADEADLLWAGGFRYASFLEDPRPLGLLLEDQPYRVLQLAVSMADGARSGHLLLALPAEGRGRLPGGVPADGPAGETPPEGATAFAQGLAEAVSGAGVTLDAVIARLSLPLSAVTGLAPGLVLPLPEAALDRIALQGGDGRSVARATLGQHRGQRALRLAAPEAGQGAVAVIPPPGQRPQDRPAVNGPAFGDGADPAFLATG</sequence>
<dbReference type="RefSeq" id="WP_107674220.1">
    <property type="nucleotide sequence ID" value="NZ_PZKE01000015.1"/>
</dbReference>
<evidence type="ECO:0000256" key="6">
    <source>
        <dbReference type="ARBA" id="ARBA00025044"/>
    </source>
</evidence>
<feature type="region of interest" description="Disordered" evidence="7">
    <location>
        <begin position="301"/>
        <end position="332"/>
    </location>
</feature>
<comment type="caution">
    <text evidence="9">The sequence shown here is derived from an EMBL/GenBank/DDBJ whole genome shotgun (WGS) entry which is preliminary data.</text>
</comment>
<evidence type="ECO:0000256" key="7">
    <source>
        <dbReference type="SAM" id="MobiDB-lite"/>
    </source>
</evidence>
<evidence type="ECO:0000313" key="10">
    <source>
        <dbReference type="Proteomes" id="UP000241362"/>
    </source>
</evidence>
<keyword evidence="9" id="KW-0966">Cell projection</keyword>
<feature type="region of interest" description="Disordered" evidence="7">
    <location>
        <begin position="1"/>
        <end position="21"/>
    </location>
</feature>
<reference evidence="9 10" key="1">
    <citation type="submission" date="2018-03" db="EMBL/GenBank/DDBJ databases">
        <title>Rhodobacter blasticus.</title>
        <authorList>
            <person name="Meyer T.E."/>
            <person name="Miller S."/>
            <person name="Lodha T."/>
            <person name="Gandham S."/>
            <person name="Chintalapati S."/>
            <person name="Chintalapati V.R."/>
        </authorList>
    </citation>
    <scope>NUCLEOTIDE SEQUENCE [LARGE SCALE GENOMIC DNA]</scope>
    <source>
        <strain evidence="9 10">DSM 2131</strain>
    </source>
</reference>
<dbReference type="Pfam" id="PF01052">
    <property type="entry name" value="FliMN_C"/>
    <property type="match status" value="1"/>
</dbReference>
<feature type="domain" description="Flagellar motor switch protein FliN-like C-terminal" evidence="8">
    <location>
        <begin position="222"/>
        <end position="289"/>
    </location>
</feature>
<dbReference type="InterPro" id="IPR036429">
    <property type="entry name" value="SpoA-like_sf"/>
</dbReference>
<keyword evidence="10" id="KW-1185">Reference proteome</keyword>
<dbReference type="Gene3D" id="3.40.1550.10">
    <property type="entry name" value="CheC-like"/>
    <property type="match status" value="1"/>
</dbReference>
<keyword evidence="9" id="KW-0969">Cilium</keyword>
<dbReference type="GO" id="GO:0005886">
    <property type="term" value="C:plasma membrane"/>
    <property type="evidence" value="ECO:0007669"/>
    <property type="project" value="UniProtKB-SubCell"/>
</dbReference>
<dbReference type="AlphaFoldDB" id="A0A2T4J603"/>
<dbReference type="SUPFAM" id="SSF101801">
    <property type="entry name" value="Surface presentation of antigens (SPOA)"/>
    <property type="match status" value="1"/>
</dbReference>
<dbReference type="GO" id="GO:0097588">
    <property type="term" value="P:archaeal or bacterial-type flagellum-dependent cell motility"/>
    <property type="evidence" value="ECO:0007669"/>
    <property type="project" value="UniProtKB-KW"/>
</dbReference>
<dbReference type="Gene3D" id="2.30.330.10">
    <property type="entry name" value="SpoA-like"/>
    <property type="match status" value="1"/>
</dbReference>
<keyword evidence="5" id="KW-0472">Membrane</keyword>
<evidence type="ECO:0000259" key="8">
    <source>
        <dbReference type="Pfam" id="PF01052"/>
    </source>
</evidence>
<comment type="function">
    <text evidence="6">FliM is one of three proteins (FliG, FliN, FliM) that forms the rotor-mounted switch complex (C ring), located at the base of the basal body. This complex interacts with the CheY and CheZ chemotaxis proteins, in addition to contacting components of the motor that determine the direction of flagellar rotation.</text>
</comment>
<evidence type="ECO:0000256" key="3">
    <source>
        <dbReference type="ARBA" id="ARBA00022500"/>
    </source>
</evidence>
<proteinExistence type="predicted"/>
<evidence type="ECO:0000256" key="5">
    <source>
        <dbReference type="ARBA" id="ARBA00023136"/>
    </source>
</evidence>
<accession>A0A2T4J603</accession>
<comment type="subcellular location">
    <subcellularLocation>
        <location evidence="1">Cell membrane</location>
        <topology evidence="1">Peripheral membrane protein</topology>
    </subcellularLocation>
</comment>
<dbReference type="Proteomes" id="UP000241362">
    <property type="component" value="Unassembled WGS sequence"/>
</dbReference>
<evidence type="ECO:0000256" key="4">
    <source>
        <dbReference type="ARBA" id="ARBA00022779"/>
    </source>
</evidence>
<evidence type="ECO:0000256" key="2">
    <source>
        <dbReference type="ARBA" id="ARBA00022475"/>
    </source>
</evidence>
<keyword evidence="9" id="KW-0282">Flagellum</keyword>
<keyword evidence="4" id="KW-0283">Flagellar rotation</keyword>
<evidence type="ECO:0000313" key="9">
    <source>
        <dbReference type="EMBL" id="PTE13329.1"/>
    </source>
</evidence>
<gene>
    <name evidence="9" type="ORF">C5F44_14285</name>
</gene>
<dbReference type="EMBL" id="PZKE01000015">
    <property type="protein sequence ID" value="PTE13329.1"/>
    <property type="molecule type" value="Genomic_DNA"/>
</dbReference>
<protein>
    <submittedName>
        <fullName evidence="9">Flagellar switch protein FliM</fullName>
    </submittedName>
</protein>
<keyword evidence="2" id="KW-1003">Cell membrane</keyword>
<organism evidence="9 10">
    <name type="scientific">Fuscovulum blasticum DSM 2131</name>
    <dbReference type="NCBI Taxonomy" id="1188250"/>
    <lineage>
        <taxon>Bacteria</taxon>
        <taxon>Pseudomonadati</taxon>
        <taxon>Pseudomonadota</taxon>
        <taxon>Alphaproteobacteria</taxon>
        <taxon>Rhodobacterales</taxon>
        <taxon>Paracoccaceae</taxon>
        <taxon>Pseudogemmobacter</taxon>
    </lineage>
</organism>
<name>A0A2T4J603_FUSBL</name>
<evidence type="ECO:0000256" key="1">
    <source>
        <dbReference type="ARBA" id="ARBA00004202"/>
    </source>
</evidence>
<keyword evidence="3" id="KW-0145">Chemotaxis</keyword>